<proteinExistence type="inferred from homology"/>
<dbReference type="EC" id="2.4.99.12" evidence="3 8"/>
<dbReference type="Proteomes" id="UP000257131">
    <property type="component" value="Unassembled WGS sequence"/>
</dbReference>
<protein>
    <recommendedName>
        <fullName evidence="4 8">3-deoxy-D-manno-octulosonic acid transferase</fullName>
        <shortName evidence="8">Kdo transferase</shortName>
        <ecNumber evidence="3 8">2.4.99.12</ecNumber>
    </recommendedName>
    <alternativeName>
        <fullName evidence="6 8">Lipid IV(A) 3-deoxy-D-manno-octulosonic acid transferase</fullName>
    </alternativeName>
</protein>
<dbReference type="GO" id="GO:0009244">
    <property type="term" value="P:lipopolysaccharide core region biosynthetic process"/>
    <property type="evidence" value="ECO:0007669"/>
    <property type="project" value="UniProtKB-UniRule"/>
</dbReference>
<gene>
    <name evidence="11" type="ORF">DRV84_13980</name>
</gene>
<dbReference type="GO" id="GO:0005886">
    <property type="term" value="C:plasma membrane"/>
    <property type="evidence" value="ECO:0007669"/>
    <property type="project" value="UniProtKB-SubCell"/>
</dbReference>
<dbReference type="PANTHER" id="PTHR42755">
    <property type="entry name" value="3-DEOXY-MANNO-OCTULOSONATE CYTIDYLYLTRANSFERASE"/>
    <property type="match status" value="1"/>
</dbReference>
<dbReference type="UniPathway" id="UPA00958"/>
<keyword evidence="8" id="KW-0448">Lipopolysaccharide biosynthesis</keyword>
<sequence>MSRLGPHLGRRLGRARGAPPPEAPPPRPEGELVWIHVTGAARRAPLLRLGQRLRELRPGLSLLFTADGEVTPPARLPDAAAWQALPPDAPGAAQRFLAHWAPDCCLWSGGAMPRALMAAAAQAGVPLFLVDAAEADLDRGARAWWPPVGRRPELRRFDAALARDEAVARRLRRAGMAAEAISVAGPLQEGGGPLPCDEGELQHLAGALAGRPVWLAAMTQPGEVASVLQAHRAAMRLSHRLLLILVPDRPEDGPAAAEALAAANLPTARRTAGERPEDTTQVYLADTRGEMGLWYRLAPVTFMASSLEAGHGGRDPYEAAALGSAVIYGPNASGHLDAYARLVAAGAARLVSDATSLSAALSQMIAPDRAASMAEAGWAVVSAGAEVTDRITDLVLDTLDIGRAA</sequence>
<dbReference type="OrthoDB" id="9789797at2"/>
<evidence type="ECO:0000256" key="7">
    <source>
        <dbReference type="ARBA" id="ARBA00049183"/>
    </source>
</evidence>
<dbReference type="EMBL" id="QOHR01000033">
    <property type="protein sequence ID" value="REC54315.1"/>
    <property type="molecule type" value="Genomic_DNA"/>
</dbReference>
<dbReference type="AlphaFoldDB" id="A0A3D9BLB2"/>
<comment type="similarity">
    <text evidence="8">Belongs to the glycosyltransferase group 1 family.</text>
</comment>
<comment type="caution">
    <text evidence="11">The sequence shown here is derived from an EMBL/GenBank/DDBJ whole genome shotgun (WGS) entry which is preliminary data.</text>
</comment>
<evidence type="ECO:0000313" key="11">
    <source>
        <dbReference type="EMBL" id="REC54315.1"/>
    </source>
</evidence>
<dbReference type="InterPro" id="IPR007507">
    <property type="entry name" value="Glycos_transf_N"/>
</dbReference>
<feature type="compositionally biased region" description="Pro residues" evidence="9">
    <location>
        <begin position="18"/>
        <end position="27"/>
    </location>
</feature>
<keyword evidence="8" id="KW-0472">Membrane</keyword>
<evidence type="ECO:0000256" key="5">
    <source>
        <dbReference type="ARBA" id="ARBA00022679"/>
    </source>
</evidence>
<evidence type="ECO:0000259" key="10">
    <source>
        <dbReference type="Pfam" id="PF04413"/>
    </source>
</evidence>
<evidence type="ECO:0000256" key="3">
    <source>
        <dbReference type="ARBA" id="ARBA00012621"/>
    </source>
</evidence>
<comment type="function">
    <text evidence="1 8">Involved in lipopolysaccharide (LPS) biosynthesis. Catalyzes the transfer of 3-deoxy-D-manno-octulosonate (Kdo) residue(s) from CMP-Kdo to lipid IV(A), the tetraacyldisaccharide-1,4'-bisphosphate precursor of lipid A.</text>
</comment>
<evidence type="ECO:0000256" key="1">
    <source>
        <dbReference type="ARBA" id="ARBA00003394"/>
    </source>
</evidence>
<feature type="domain" description="3-deoxy-D-manno-octulosonic-acid transferase N-terminal" evidence="10">
    <location>
        <begin position="9"/>
        <end position="187"/>
    </location>
</feature>
<evidence type="ECO:0000256" key="4">
    <source>
        <dbReference type="ARBA" id="ARBA00019077"/>
    </source>
</evidence>
<evidence type="ECO:0000256" key="2">
    <source>
        <dbReference type="ARBA" id="ARBA00004713"/>
    </source>
</evidence>
<dbReference type="GO" id="GO:0043842">
    <property type="term" value="F:Kdo transferase activity"/>
    <property type="evidence" value="ECO:0007669"/>
    <property type="project" value="UniProtKB-EC"/>
</dbReference>
<keyword evidence="12" id="KW-1185">Reference proteome</keyword>
<accession>A0A3D9BLB2</accession>
<name>A0A3D9BLB2_9RHOB</name>
<evidence type="ECO:0000256" key="6">
    <source>
        <dbReference type="ARBA" id="ARBA00031445"/>
    </source>
</evidence>
<dbReference type="Gene3D" id="3.40.50.2000">
    <property type="entry name" value="Glycogen Phosphorylase B"/>
    <property type="match status" value="1"/>
</dbReference>
<reference evidence="11 12" key="1">
    <citation type="journal article" date="2017" name="Int. J. Syst. Evol. Microbiol.">
        <title>Rhodosalinus sediminis gen. nov., sp. nov., isolated from marine saltern.</title>
        <authorList>
            <person name="Guo L.Y."/>
            <person name="Ling S.K."/>
            <person name="Li C.M."/>
            <person name="Chen G.J."/>
            <person name="Du Z.J."/>
        </authorList>
    </citation>
    <scope>NUCLEOTIDE SEQUENCE [LARGE SCALE GENOMIC DNA]</scope>
    <source>
        <strain evidence="11 12">WDN1C137</strain>
    </source>
</reference>
<keyword evidence="8" id="KW-1003">Cell membrane</keyword>
<evidence type="ECO:0000256" key="9">
    <source>
        <dbReference type="SAM" id="MobiDB-lite"/>
    </source>
</evidence>
<evidence type="ECO:0000313" key="12">
    <source>
        <dbReference type="Proteomes" id="UP000257131"/>
    </source>
</evidence>
<comment type="catalytic activity">
    <reaction evidence="7 8">
        <text>lipid IVA (E. coli) + CMP-3-deoxy-beta-D-manno-octulosonate = alpha-Kdo-(2-&gt;6)-lipid IVA (E. coli) + CMP + H(+)</text>
        <dbReference type="Rhea" id="RHEA:28066"/>
        <dbReference type="ChEBI" id="CHEBI:15378"/>
        <dbReference type="ChEBI" id="CHEBI:58603"/>
        <dbReference type="ChEBI" id="CHEBI:60364"/>
        <dbReference type="ChEBI" id="CHEBI:60377"/>
        <dbReference type="ChEBI" id="CHEBI:85987"/>
        <dbReference type="EC" id="2.4.99.12"/>
    </reaction>
</comment>
<dbReference type="Gene3D" id="3.40.50.11720">
    <property type="entry name" value="3-Deoxy-D-manno-octulosonic-acid transferase, N-terminal domain"/>
    <property type="match status" value="1"/>
</dbReference>
<comment type="subcellular location">
    <subcellularLocation>
        <location evidence="8">Cell membrane</location>
    </subcellularLocation>
</comment>
<dbReference type="InterPro" id="IPR038107">
    <property type="entry name" value="Glycos_transf_N_sf"/>
</dbReference>
<comment type="pathway">
    <text evidence="2 8">Bacterial outer membrane biogenesis; LPS core biosynthesis.</text>
</comment>
<dbReference type="SUPFAM" id="SSF53756">
    <property type="entry name" value="UDP-Glycosyltransferase/glycogen phosphorylase"/>
    <property type="match status" value="1"/>
</dbReference>
<dbReference type="PANTHER" id="PTHR42755:SF1">
    <property type="entry name" value="3-DEOXY-D-MANNO-OCTULOSONIC ACID TRANSFERASE, MITOCHONDRIAL-RELATED"/>
    <property type="match status" value="1"/>
</dbReference>
<keyword evidence="5 8" id="KW-0808">Transferase</keyword>
<dbReference type="Pfam" id="PF04413">
    <property type="entry name" value="Glycos_transf_N"/>
    <property type="match status" value="1"/>
</dbReference>
<organism evidence="11 12">
    <name type="scientific">Rhodosalinus sediminis</name>
    <dbReference type="NCBI Taxonomy" id="1940533"/>
    <lineage>
        <taxon>Bacteria</taxon>
        <taxon>Pseudomonadati</taxon>
        <taxon>Pseudomonadota</taxon>
        <taxon>Alphaproteobacteria</taxon>
        <taxon>Rhodobacterales</taxon>
        <taxon>Paracoccaceae</taxon>
        <taxon>Rhodosalinus</taxon>
    </lineage>
</organism>
<evidence type="ECO:0000256" key="8">
    <source>
        <dbReference type="RuleBase" id="RU365103"/>
    </source>
</evidence>
<dbReference type="InterPro" id="IPR039901">
    <property type="entry name" value="Kdotransferase"/>
</dbReference>
<dbReference type="GO" id="GO:0009245">
    <property type="term" value="P:lipid A biosynthetic process"/>
    <property type="evidence" value="ECO:0007669"/>
    <property type="project" value="TreeGrafter"/>
</dbReference>
<feature type="region of interest" description="Disordered" evidence="9">
    <location>
        <begin position="1"/>
        <end position="30"/>
    </location>
</feature>